<proteinExistence type="predicted"/>
<evidence type="ECO:0000256" key="1">
    <source>
        <dbReference type="SAM" id="MobiDB-lite"/>
    </source>
</evidence>
<gene>
    <name evidence="2" type="ORF">BG845_06784</name>
</gene>
<evidence type="ECO:0000313" key="2">
    <source>
        <dbReference type="EMBL" id="OSY34509.1"/>
    </source>
</evidence>
<evidence type="ECO:0000313" key="3">
    <source>
        <dbReference type="Proteomes" id="UP000194360"/>
    </source>
</evidence>
<sequence>MNRPECSVGEIGARLAAALSTLDEQTWRVTEPQGRVGLVSAGGDRLELHMRGYGPQAGRVIVGCGDPDDARDVPMPELGATITVSPARPAEHIAADVSRRLLRAYRAVRPAARGGPPPTPSPRPRALSSTRPSSTSLRCPAPSSAPARRICPR</sequence>
<feature type="compositionally biased region" description="Low complexity" evidence="1">
    <location>
        <begin position="124"/>
        <end position="138"/>
    </location>
</feature>
<accession>A0A1Y2MHR4</accession>
<organism evidence="2 3">
    <name type="scientific">Pseudonocardia autotrophica</name>
    <name type="common">Amycolata autotrophica</name>
    <name type="synonym">Nocardia autotrophica</name>
    <dbReference type="NCBI Taxonomy" id="2074"/>
    <lineage>
        <taxon>Bacteria</taxon>
        <taxon>Bacillati</taxon>
        <taxon>Actinomycetota</taxon>
        <taxon>Actinomycetes</taxon>
        <taxon>Pseudonocardiales</taxon>
        <taxon>Pseudonocardiaceae</taxon>
        <taxon>Pseudonocardia</taxon>
    </lineage>
</organism>
<name>A0A1Y2MHR4_PSEAH</name>
<reference evidence="2 3" key="1">
    <citation type="submission" date="2016-09" db="EMBL/GenBank/DDBJ databases">
        <title>Pseudonocardia autotrophica DSM535, a candidate organism with high potential of specific P450 cytochromes.</title>
        <authorList>
            <person name="Grumaz C."/>
            <person name="Vainshtein Y."/>
            <person name="Kirstahler P."/>
            <person name="Sohn K."/>
        </authorList>
    </citation>
    <scope>NUCLEOTIDE SEQUENCE [LARGE SCALE GENOMIC DNA]</scope>
    <source>
        <strain evidence="2 3">DSM 535</strain>
    </source>
</reference>
<dbReference type="Proteomes" id="UP000194360">
    <property type="component" value="Unassembled WGS sequence"/>
</dbReference>
<protein>
    <submittedName>
        <fullName evidence="2">Uncharacterized protein</fullName>
    </submittedName>
</protein>
<dbReference type="EMBL" id="MIGB01000083">
    <property type="protein sequence ID" value="OSY34509.1"/>
    <property type="molecule type" value="Genomic_DNA"/>
</dbReference>
<keyword evidence="3" id="KW-1185">Reference proteome</keyword>
<feature type="region of interest" description="Disordered" evidence="1">
    <location>
        <begin position="108"/>
        <end position="153"/>
    </location>
</feature>
<dbReference type="RefSeq" id="WP_085916799.1">
    <property type="nucleotide sequence ID" value="NZ_AP018921.1"/>
</dbReference>
<dbReference type="OrthoDB" id="9974930at2"/>
<dbReference type="STRING" id="2074.BG845_06784"/>
<comment type="caution">
    <text evidence="2">The sequence shown here is derived from an EMBL/GenBank/DDBJ whole genome shotgun (WGS) entry which is preliminary data.</text>
</comment>
<dbReference type="AlphaFoldDB" id="A0A1Y2MHR4"/>